<sequence length="134" mass="15333">MTEKFDFWNDHSETFLEMAYLWERRKPLNNPDGYGRKTGDCGDTITIYLAIENDTIISLNFQLDGCIHTNACCNGLAVLVEGKKTEDCWQVKPEDVIDFLQTLPEDHYHCAELATGAFYLALSDYEEKRKAGNL</sequence>
<reference evidence="2" key="1">
    <citation type="submission" date="2020-09" db="EMBL/GenBank/DDBJ databases">
        <title>Desulfogranum mesoprofundum gen. nov., sp. nov., a novel mesophilic, sulfate-reducing chemolithoautotroph isolated from a deep-sea hydrothermal vent chimney in the Suiyo Seamount.</title>
        <authorList>
            <person name="Hashimoto Y."/>
            <person name="Nakagawa S."/>
        </authorList>
    </citation>
    <scope>NUCLEOTIDE SEQUENCE</scope>
    <source>
        <strain evidence="2">KT2</strain>
    </source>
</reference>
<evidence type="ECO:0000259" key="1">
    <source>
        <dbReference type="Pfam" id="PF01592"/>
    </source>
</evidence>
<keyword evidence="3" id="KW-1185">Reference proteome</keyword>
<dbReference type="CDD" id="cd06664">
    <property type="entry name" value="IscU_like"/>
    <property type="match status" value="1"/>
</dbReference>
<dbReference type="AlphaFoldDB" id="A0A8D5JMW4"/>
<dbReference type="RefSeq" id="WP_228855705.1">
    <property type="nucleotide sequence ID" value="NZ_AP024086.1"/>
</dbReference>
<proteinExistence type="predicted"/>
<dbReference type="KEGG" id="dbk:DGMP_01730"/>
<dbReference type="GO" id="GO:0005506">
    <property type="term" value="F:iron ion binding"/>
    <property type="evidence" value="ECO:0007669"/>
    <property type="project" value="InterPro"/>
</dbReference>
<dbReference type="Proteomes" id="UP000826725">
    <property type="component" value="Chromosome"/>
</dbReference>
<dbReference type="EMBL" id="AP024086">
    <property type="protein sequence ID" value="BCL59480.1"/>
    <property type="molecule type" value="Genomic_DNA"/>
</dbReference>
<feature type="domain" description="NIF system FeS cluster assembly NifU N-terminal" evidence="1">
    <location>
        <begin position="40"/>
        <end position="130"/>
    </location>
</feature>
<gene>
    <name evidence="2" type="ORF">DGMP_01730</name>
</gene>
<name>A0A8D5JMW4_9BACT</name>
<evidence type="ECO:0000313" key="3">
    <source>
        <dbReference type="Proteomes" id="UP000826725"/>
    </source>
</evidence>
<dbReference type="GO" id="GO:0016226">
    <property type="term" value="P:iron-sulfur cluster assembly"/>
    <property type="evidence" value="ECO:0007669"/>
    <property type="project" value="InterPro"/>
</dbReference>
<accession>A0A8D5JMW4</accession>
<dbReference type="Pfam" id="PF01592">
    <property type="entry name" value="NifU_N"/>
    <property type="match status" value="1"/>
</dbReference>
<organism evidence="2 3">
    <name type="scientific">Desulfomarina profundi</name>
    <dbReference type="NCBI Taxonomy" id="2772557"/>
    <lineage>
        <taxon>Bacteria</taxon>
        <taxon>Pseudomonadati</taxon>
        <taxon>Thermodesulfobacteriota</taxon>
        <taxon>Desulfobulbia</taxon>
        <taxon>Desulfobulbales</taxon>
        <taxon>Desulfobulbaceae</taxon>
        <taxon>Desulfomarina</taxon>
    </lineage>
</organism>
<dbReference type="GO" id="GO:0051536">
    <property type="term" value="F:iron-sulfur cluster binding"/>
    <property type="evidence" value="ECO:0007669"/>
    <property type="project" value="InterPro"/>
</dbReference>
<protein>
    <submittedName>
        <fullName evidence="2">Iron-sulfur cluster assembly scaffold protein</fullName>
    </submittedName>
</protein>
<evidence type="ECO:0000313" key="2">
    <source>
        <dbReference type="EMBL" id="BCL59480.1"/>
    </source>
</evidence>
<dbReference type="InterPro" id="IPR002871">
    <property type="entry name" value="NIF_FeS_clus_asmbl_NifU_N"/>
</dbReference>